<gene>
    <name evidence="1" type="ORF">CDES_10625</name>
</gene>
<protein>
    <submittedName>
        <fullName evidence="1">Uncharacterized protein</fullName>
    </submittedName>
</protein>
<dbReference type="AlphaFoldDB" id="A0A0M4CYI1"/>
<proteinExistence type="predicted"/>
<dbReference type="PATRIC" id="fig|931089.4.peg.2149"/>
<evidence type="ECO:0000313" key="2">
    <source>
        <dbReference type="Proteomes" id="UP000068067"/>
    </source>
</evidence>
<organism evidence="1 2">
    <name type="scientific">Corynebacterium deserti GIMN1.010</name>
    <dbReference type="NCBI Taxonomy" id="931089"/>
    <lineage>
        <taxon>Bacteria</taxon>
        <taxon>Bacillati</taxon>
        <taxon>Actinomycetota</taxon>
        <taxon>Actinomycetes</taxon>
        <taxon>Mycobacteriales</taxon>
        <taxon>Corynebacteriaceae</taxon>
        <taxon>Corynebacterium</taxon>
    </lineage>
</organism>
<reference evidence="1 2" key="1">
    <citation type="submission" date="2014-08" db="EMBL/GenBank/DDBJ databases">
        <title>Complete genome sequence of Corynebacterium deserti GIMN1.010 (=DSM 45689), isolated from desert sand in western China.</title>
        <authorList>
            <person name="Ruckert C."/>
            <person name="Albersmeier A."/>
            <person name="Kalinowski J."/>
        </authorList>
    </citation>
    <scope>NUCLEOTIDE SEQUENCE [LARGE SCALE GENOMIC DNA]</scope>
    <source>
        <strain evidence="1 2">GIMN1.010</strain>
    </source>
</reference>
<evidence type="ECO:0000313" key="1">
    <source>
        <dbReference type="EMBL" id="ALC06500.1"/>
    </source>
</evidence>
<sequence>MSFFDRFRKPGEPELLTLPTVLAEVDAQHLDVYLAETLVIINIDENTASTLLNAAQNLTATRFTGNSGRPLTVVPINDPTSRPTLHPDHGWLLPLSPPVVAEIVEYGLGKGEKELESINIAFIVDAL</sequence>
<dbReference type="KEGG" id="cdx:CDES_10625"/>
<keyword evidence="2" id="KW-1185">Reference proteome</keyword>
<dbReference type="EMBL" id="CP009220">
    <property type="protein sequence ID" value="ALC06500.1"/>
    <property type="molecule type" value="Genomic_DNA"/>
</dbReference>
<accession>A0A0M4CYI1</accession>
<name>A0A0M4CYI1_9CORY</name>
<dbReference type="RefSeq" id="WP_053545432.1">
    <property type="nucleotide sequence ID" value="NZ_CP009220.1"/>
</dbReference>
<dbReference type="Proteomes" id="UP000068067">
    <property type="component" value="Chromosome"/>
</dbReference>
<dbReference type="OrthoDB" id="4427708at2"/>